<dbReference type="PANTHER" id="PTHR30595:SF6">
    <property type="entry name" value="SCHLAFEN ALBA-2 DOMAIN-CONTAINING PROTEIN"/>
    <property type="match status" value="1"/>
</dbReference>
<dbReference type="EMBL" id="PCSH01000072">
    <property type="protein sequence ID" value="PIP41278.1"/>
    <property type="molecule type" value="Genomic_DNA"/>
</dbReference>
<protein>
    <submittedName>
        <fullName evidence="2">Transcriptional regulator</fullName>
    </submittedName>
</protein>
<dbReference type="Pfam" id="PF04326">
    <property type="entry name" value="SLFN_AlbA_2"/>
    <property type="match status" value="1"/>
</dbReference>
<reference evidence="2 3" key="1">
    <citation type="submission" date="2017-09" db="EMBL/GenBank/DDBJ databases">
        <title>Depth-based differentiation of microbial function through sediment-hosted aquifers and enrichment of novel symbionts in the deep terrestrial subsurface.</title>
        <authorList>
            <person name="Probst A.J."/>
            <person name="Ladd B."/>
            <person name="Jarett J.K."/>
            <person name="Geller-Mcgrath D.E."/>
            <person name="Sieber C.M."/>
            <person name="Emerson J.B."/>
            <person name="Anantharaman K."/>
            <person name="Thomas B.C."/>
            <person name="Malmstrom R."/>
            <person name="Stieglmeier M."/>
            <person name="Klingl A."/>
            <person name="Woyke T."/>
            <person name="Ryan C.M."/>
            <person name="Banfield J.F."/>
        </authorList>
    </citation>
    <scope>NUCLEOTIDE SEQUENCE [LARGE SCALE GENOMIC DNA]</scope>
    <source>
        <strain evidence="2">CG23_combo_of_CG06-09_8_20_14_all_40_23</strain>
    </source>
</reference>
<sequence length="441" mass="50531">MSMVNKESQTVEHKQNWRDDYLKVVSAFANSDGGVLIVGLDDIGKPSGLKNAKKLLEDIPNTIRNKLGIIPSVELDRKNSEDIIKIRILSSTVPISHNGKYYIRSGSTVQELQGKDLADFLLRKTGITWDDAIEERGGWDLLEKSTIEDFKRYAVDRIPSIVRETDLAAILQKLNLIENQHLKRAAILLFGNDTQRIYSHACVKIGLFLTNTDIQTTDIVKGNLFQQLESSLEILRTKYLQSKIKFEGIHRRDILEYPYEALREAIINALIHRDYQSFSQIQIRVYPDKLIIMNAGSLPPEVPVESLKTNHLSRPRNKLLAETFYYAGFIEAWGRGTLKILEKCAEQDLPEPDFTEENGVMTVTFYKDKWNKKNLKKLGLNERQIKAVGHIKENKTINLSSYEGLIKNISEKTLYRDLQDLVDKKILKEIGEKKGRKYELA</sequence>
<dbReference type="Gene3D" id="3.30.950.30">
    <property type="entry name" value="Schlafen, AAA domain"/>
    <property type="match status" value="1"/>
</dbReference>
<dbReference type="InterPro" id="IPR007421">
    <property type="entry name" value="Schlafen_AlbA_2_dom"/>
</dbReference>
<accession>A0A2H0A9T4</accession>
<dbReference type="Proteomes" id="UP000231067">
    <property type="component" value="Unassembled WGS sequence"/>
</dbReference>
<organism evidence="2 3">
    <name type="scientific">Candidatus Desantisbacteria bacterium CG23_combo_of_CG06-09_8_20_14_all_40_23</name>
    <dbReference type="NCBI Taxonomy" id="1974550"/>
    <lineage>
        <taxon>Bacteria</taxon>
        <taxon>Candidatus Desantisiibacteriota</taxon>
    </lineage>
</organism>
<feature type="domain" description="Schlafen AlbA-2" evidence="1">
    <location>
        <begin position="7"/>
        <end position="112"/>
    </location>
</feature>
<name>A0A2H0A9T4_9BACT</name>
<dbReference type="PANTHER" id="PTHR30595">
    <property type="entry name" value="GLPR-RELATED TRANSCRIPTIONAL REPRESSOR"/>
    <property type="match status" value="1"/>
</dbReference>
<dbReference type="Pfam" id="PF13749">
    <property type="entry name" value="HATPase_c_4"/>
    <property type="match status" value="1"/>
</dbReference>
<gene>
    <name evidence="2" type="ORF">COX18_03845</name>
</gene>
<dbReference type="Gene3D" id="1.10.10.10">
    <property type="entry name" value="Winged helix-like DNA-binding domain superfamily/Winged helix DNA-binding domain"/>
    <property type="match status" value="1"/>
</dbReference>
<dbReference type="InterPro" id="IPR038475">
    <property type="entry name" value="RecG_C_sf"/>
</dbReference>
<evidence type="ECO:0000313" key="2">
    <source>
        <dbReference type="EMBL" id="PIP41278.1"/>
    </source>
</evidence>
<proteinExistence type="predicted"/>
<dbReference type="InterPro" id="IPR036388">
    <property type="entry name" value="WH-like_DNA-bd_sf"/>
</dbReference>
<dbReference type="Gene3D" id="3.30.565.60">
    <property type="match status" value="1"/>
</dbReference>
<dbReference type="InterPro" id="IPR038461">
    <property type="entry name" value="Schlafen_AlbA_2_dom_sf"/>
</dbReference>
<comment type="caution">
    <text evidence="2">The sequence shown here is derived from an EMBL/GenBank/DDBJ whole genome shotgun (WGS) entry which is preliminary data.</text>
</comment>
<dbReference type="AlphaFoldDB" id="A0A2H0A9T4"/>
<evidence type="ECO:0000313" key="3">
    <source>
        <dbReference type="Proteomes" id="UP000231067"/>
    </source>
</evidence>
<evidence type="ECO:0000259" key="1">
    <source>
        <dbReference type="Pfam" id="PF04326"/>
    </source>
</evidence>